<name>A0AAE8XSM3_9CAUD</name>
<dbReference type="Proteomes" id="UP000827922">
    <property type="component" value="Segment"/>
</dbReference>
<accession>A0AAE8XSM3</accession>
<sequence>MTTLEETLTDDELDNIEKAERRSKRSKTKYGDLLPEDDE</sequence>
<gene>
    <name evidence="2" type="ORF">HRTV-10_gp112</name>
</gene>
<dbReference type="EMBL" id="MZ334496">
    <property type="protein sequence ID" value="UBF19696.1"/>
    <property type="molecule type" value="Genomic_DNA"/>
</dbReference>
<organism evidence="2 3">
    <name type="scientific">Halorubrum tailed virus 10</name>
    <dbReference type="NCBI Taxonomy" id="2877991"/>
    <lineage>
        <taxon>Viruses</taxon>
        <taxon>Duplodnaviria</taxon>
        <taxon>Heunggongvirae</taxon>
        <taxon>Uroviricota</taxon>
        <taxon>Caudoviricetes</taxon>
        <taxon>Thumleimavirales</taxon>
        <taxon>Hafunaviridae</taxon>
        <taxon>Haloferacalesvirus</taxon>
        <taxon>Haloferacalesvirus eilatense</taxon>
        <taxon>Haloferacalesvirus HRTV10</taxon>
    </lineage>
</organism>
<evidence type="ECO:0000313" key="3">
    <source>
        <dbReference type="Proteomes" id="UP000827922"/>
    </source>
</evidence>
<keyword evidence="3" id="KW-1185">Reference proteome</keyword>
<proteinExistence type="predicted"/>
<protein>
    <submittedName>
        <fullName evidence="2">Uncharacterized protein</fullName>
    </submittedName>
</protein>
<evidence type="ECO:0000256" key="1">
    <source>
        <dbReference type="SAM" id="MobiDB-lite"/>
    </source>
</evidence>
<reference evidence="2 3" key="1">
    <citation type="submission" date="2021-05" db="EMBL/GenBank/DDBJ databases">
        <title>Diversity, taxonomy and evolution of archaeal viruses of the class Caudoviricetes.</title>
        <authorList>
            <person name="Liu Y."/>
            <person name="Demina T.A."/>
            <person name="Roux S."/>
            <person name="Aiewsakun P."/>
            <person name="Kazlauskas D."/>
            <person name="Simmonds P."/>
            <person name="Prangishvili D."/>
            <person name="Oksanen H.M."/>
            <person name="Krupovic M."/>
        </authorList>
    </citation>
    <scope>NUCLEOTIDE SEQUENCE [LARGE SCALE GENOMIC DNA]</scope>
    <source>
        <strain evidence="2">HRTV-10/43</strain>
    </source>
</reference>
<feature type="region of interest" description="Disordered" evidence="1">
    <location>
        <begin position="1"/>
        <end position="39"/>
    </location>
</feature>
<evidence type="ECO:0000313" key="2">
    <source>
        <dbReference type="EMBL" id="UBF19696.1"/>
    </source>
</evidence>